<keyword evidence="1" id="KW-0175">Coiled coil</keyword>
<feature type="coiled-coil region" evidence="1">
    <location>
        <begin position="117"/>
        <end position="155"/>
    </location>
</feature>
<evidence type="ECO:0000313" key="2">
    <source>
        <dbReference type="EMBL" id="MEX6632743.1"/>
    </source>
</evidence>
<proteinExistence type="predicted"/>
<dbReference type="Proteomes" id="UP001560685">
    <property type="component" value="Unassembled WGS sequence"/>
</dbReference>
<protein>
    <submittedName>
        <fullName evidence="2">DUF2799 domain-containing protein</fullName>
    </submittedName>
</protein>
<dbReference type="EMBL" id="JBEHZE010000001">
    <property type="protein sequence ID" value="MEX6632743.1"/>
    <property type="molecule type" value="Genomic_DNA"/>
</dbReference>
<dbReference type="InterPro" id="IPR021242">
    <property type="entry name" value="DUF2799"/>
</dbReference>
<evidence type="ECO:0000256" key="1">
    <source>
        <dbReference type="SAM" id="Coils"/>
    </source>
</evidence>
<gene>
    <name evidence="2" type="ORF">ABFZ84_04205</name>
</gene>
<accession>A0ABV3Z2N4</accession>
<comment type="caution">
    <text evidence="2">The sequence shown here is derived from an EMBL/GenBank/DDBJ whole genome shotgun (WGS) entry which is preliminary data.</text>
</comment>
<dbReference type="Pfam" id="PF10973">
    <property type="entry name" value="DUF2799"/>
    <property type="match status" value="1"/>
</dbReference>
<keyword evidence="3" id="KW-1185">Reference proteome</keyword>
<dbReference type="RefSeq" id="WP_369312670.1">
    <property type="nucleotide sequence ID" value="NZ_JBEHZE010000001.1"/>
</dbReference>
<dbReference type="PROSITE" id="PS51257">
    <property type="entry name" value="PROKAR_LIPOPROTEIN"/>
    <property type="match status" value="1"/>
</dbReference>
<sequence length="334" mass="37514">MRHFLVVLVSALGLSGCATEIMSEKECLAGNWSAAGFEDGAKGLLERTFDERAVRCNEFGAAANRAAYNEGRESALYQLCTRDGGYGYGQSGAAYLGVCRPSREAEFLSGYISGRRIFTFEQERNGAQREYNNAINELERHREEIRRSRAVLRDDSLTDAEHEAARKKLNYHREQVRYAERRADNTLYELGRADEAMSSAIRNSEAWERSDEFLDARDTLMEAHDFARAEPAIDFCTDQLPYHQPTCTLNFGAGLVDSQTNAVCAQGPGEARFVRRGVLRGNGSVGNQVTGFTQFFDFYRHDDRGRASRRPTGAFQVFFDERGTYSGVACSFLR</sequence>
<reference evidence="2 3" key="1">
    <citation type="submission" date="2024-05" db="EMBL/GenBank/DDBJ databases">
        <title>Three bacterial strains, DH-69, EH-24, and ECK-19 isolated from coastal sediments.</title>
        <authorList>
            <person name="Ye Y.-Q."/>
            <person name="Du Z.-J."/>
        </authorList>
    </citation>
    <scope>NUCLEOTIDE SEQUENCE [LARGE SCALE GENOMIC DNA]</scope>
    <source>
        <strain evidence="2 3">ECK-19</strain>
    </source>
</reference>
<organism evidence="2 3">
    <name type="scientific">Hyphococcus lacteus</name>
    <dbReference type="NCBI Taxonomy" id="3143536"/>
    <lineage>
        <taxon>Bacteria</taxon>
        <taxon>Pseudomonadati</taxon>
        <taxon>Pseudomonadota</taxon>
        <taxon>Alphaproteobacteria</taxon>
        <taxon>Parvularculales</taxon>
        <taxon>Parvularculaceae</taxon>
        <taxon>Hyphococcus</taxon>
    </lineage>
</organism>
<name>A0ABV3Z2N4_9PROT</name>
<evidence type="ECO:0000313" key="3">
    <source>
        <dbReference type="Proteomes" id="UP001560685"/>
    </source>
</evidence>